<dbReference type="AlphaFoldDB" id="A0A251NY53"/>
<gene>
    <name evidence="2" type="ORF">PRUPE_6G311000</name>
</gene>
<dbReference type="Gramene" id="ONI04243">
    <property type="protein sequence ID" value="ONI04243"/>
    <property type="gene ID" value="PRUPE_6G311000"/>
</dbReference>
<dbReference type="Proteomes" id="UP000006882">
    <property type="component" value="Chromosome G6"/>
</dbReference>
<keyword evidence="3" id="KW-1185">Reference proteome</keyword>
<evidence type="ECO:0000256" key="1">
    <source>
        <dbReference type="SAM" id="Phobius"/>
    </source>
</evidence>
<reference evidence="2 3" key="1">
    <citation type="journal article" date="2013" name="Nat. Genet.">
        <title>The high-quality draft genome of peach (Prunus persica) identifies unique patterns of genetic diversity, domestication and genome evolution.</title>
        <authorList>
            <consortium name="International Peach Genome Initiative"/>
            <person name="Verde I."/>
            <person name="Abbott A.G."/>
            <person name="Scalabrin S."/>
            <person name="Jung S."/>
            <person name="Shu S."/>
            <person name="Marroni F."/>
            <person name="Zhebentyayeva T."/>
            <person name="Dettori M.T."/>
            <person name="Grimwood J."/>
            <person name="Cattonaro F."/>
            <person name="Zuccolo A."/>
            <person name="Rossini L."/>
            <person name="Jenkins J."/>
            <person name="Vendramin E."/>
            <person name="Meisel L.A."/>
            <person name="Decroocq V."/>
            <person name="Sosinski B."/>
            <person name="Prochnik S."/>
            <person name="Mitros T."/>
            <person name="Policriti A."/>
            <person name="Cipriani G."/>
            <person name="Dondini L."/>
            <person name="Ficklin S."/>
            <person name="Goodstein D.M."/>
            <person name="Xuan P."/>
            <person name="Del Fabbro C."/>
            <person name="Aramini V."/>
            <person name="Copetti D."/>
            <person name="Gonzalez S."/>
            <person name="Horner D.S."/>
            <person name="Falchi R."/>
            <person name="Lucas S."/>
            <person name="Mica E."/>
            <person name="Maldonado J."/>
            <person name="Lazzari B."/>
            <person name="Bielenberg D."/>
            <person name="Pirona R."/>
            <person name="Miculan M."/>
            <person name="Barakat A."/>
            <person name="Testolin R."/>
            <person name="Stella A."/>
            <person name="Tartarini S."/>
            <person name="Tonutti P."/>
            <person name="Arus P."/>
            <person name="Orellana A."/>
            <person name="Wells C."/>
            <person name="Main D."/>
            <person name="Vizzotto G."/>
            <person name="Silva H."/>
            <person name="Salamini F."/>
            <person name="Schmutz J."/>
            <person name="Morgante M."/>
            <person name="Rokhsar D.S."/>
        </authorList>
    </citation>
    <scope>NUCLEOTIDE SEQUENCE [LARGE SCALE GENOMIC DNA]</scope>
    <source>
        <strain evidence="3">cv. Nemared</strain>
    </source>
</reference>
<sequence>MQTQSKLERKQPQARVTEVRTAVERARERMSWWWSASAFRSLMGWTSRSMLRWCLELSLSIVDDVVWPLVTAHESVALVSMLFFFFVFCGRTV</sequence>
<keyword evidence="1" id="KW-0812">Transmembrane</keyword>
<evidence type="ECO:0000313" key="3">
    <source>
        <dbReference type="Proteomes" id="UP000006882"/>
    </source>
</evidence>
<dbReference type="PANTHER" id="PTHR33726:SF19">
    <property type="entry name" value="OS03G0313800 PROTEIN"/>
    <property type="match status" value="1"/>
</dbReference>
<accession>A0A251NY53</accession>
<keyword evidence="1" id="KW-1133">Transmembrane helix</keyword>
<organism evidence="2 3">
    <name type="scientific">Prunus persica</name>
    <name type="common">Peach</name>
    <name type="synonym">Amygdalus persica</name>
    <dbReference type="NCBI Taxonomy" id="3760"/>
    <lineage>
        <taxon>Eukaryota</taxon>
        <taxon>Viridiplantae</taxon>
        <taxon>Streptophyta</taxon>
        <taxon>Embryophyta</taxon>
        <taxon>Tracheophyta</taxon>
        <taxon>Spermatophyta</taxon>
        <taxon>Magnoliopsida</taxon>
        <taxon>eudicotyledons</taxon>
        <taxon>Gunneridae</taxon>
        <taxon>Pentapetalae</taxon>
        <taxon>rosids</taxon>
        <taxon>fabids</taxon>
        <taxon>Rosales</taxon>
        <taxon>Rosaceae</taxon>
        <taxon>Amygdaloideae</taxon>
        <taxon>Amygdaleae</taxon>
        <taxon>Prunus</taxon>
    </lineage>
</organism>
<feature type="transmembrane region" description="Helical" evidence="1">
    <location>
        <begin position="66"/>
        <end position="89"/>
    </location>
</feature>
<dbReference type="EMBL" id="CM007656">
    <property type="protein sequence ID" value="ONI04243.1"/>
    <property type="molecule type" value="Genomic_DNA"/>
</dbReference>
<dbReference type="PANTHER" id="PTHR33726">
    <property type="entry name" value="TRANSMEMBRANE PROTEIN"/>
    <property type="match status" value="1"/>
</dbReference>
<evidence type="ECO:0000313" key="2">
    <source>
        <dbReference type="EMBL" id="ONI04243.1"/>
    </source>
</evidence>
<proteinExistence type="predicted"/>
<keyword evidence="1" id="KW-0472">Membrane</keyword>
<protein>
    <submittedName>
        <fullName evidence="2">Uncharacterized protein</fullName>
    </submittedName>
</protein>
<name>A0A251NY53_PRUPE</name>